<dbReference type="Pfam" id="PF00400">
    <property type="entry name" value="WD40"/>
    <property type="match status" value="1"/>
</dbReference>
<dbReference type="Pfam" id="PF04003">
    <property type="entry name" value="Utp12"/>
    <property type="match status" value="1"/>
</dbReference>
<keyword evidence="4" id="KW-0853">WD repeat</keyword>
<evidence type="ECO:0000256" key="1">
    <source>
        <dbReference type="ARBA" id="ARBA00004123"/>
    </source>
</evidence>
<feature type="compositionally biased region" description="Acidic residues" evidence="5">
    <location>
        <begin position="625"/>
        <end position="665"/>
    </location>
</feature>
<sequence>MGRNQFKPNPDTSITTTAATTAAAAGILLSGFDTSAAADHFALVSHGMDRHRLRIFNVRSGTVNNDYASENKEQFTCLTWGNIIDSADLGQTLDNKISKKRKTSALTKVVALGTHTGAIVLYSLVHGAIVRRLSGAHTMPVSDFVLHKAGNKGYSVSEDNYIVEWNIEEAKEIRKWKADVKHAHTLKLSHDGKKLAVAGHTISLFDLTTQQVVKKYMGHASVITELAFSQQDDVLVSIAEDDRYVNVWDANVENNNTNNLTALTLENNAAHIDFSATETSVLAVSQDGLVGVWQNASSQASSISSGSRRKMIRSMTRSADTTIKVVSLQSDQAAIPILSARFVVDNEGKSIMIARGSSVKPTFEVVQYVNAETGAMLDEITLTRQPTSNFLIDEASVAAANLKTTRKAYNERAVTVLANTDFVMKAPSVATDNLAEPSIEQRLQELGVEDGLTTNDIRKQRKNLSIPSAGSLQQVLMQALHSNDMQLLEACLQHNKVEVINSTVKRLPTTCVIPLLLQLVARFQEKPGRALDMLTWVRSILYIHSTYLMTVPDLVGKLSNFYQALDGRHAVFPKLLSLRGRLEMVQTQIQTRSTQTVKETERISALNVYNEQDSDDEAAAAAGLSEEEEDLMDLEDEFQNDEDEEMSSGEESDEDDEEEYEDEDL</sequence>
<dbReference type="InterPro" id="IPR036322">
    <property type="entry name" value="WD40_repeat_dom_sf"/>
</dbReference>
<dbReference type="InterPro" id="IPR015943">
    <property type="entry name" value="WD40/YVTN_repeat-like_dom_sf"/>
</dbReference>
<dbReference type="PANTHER" id="PTHR44267:SF1">
    <property type="entry name" value="WD REPEAT-CONTAINING PROTEIN 43"/>
    <property type="match status" value="1"/>
</dbReference>
<comment type="subcellular location">
    <subcellularLocation>
        <location evidence="1">Nucleus</location>
    </subcellularLocation>
</comment>
<dbReference type="AlphaFoldDB" id="A0A8H7BPG0"/>
<reference evidence="7" key="1">
    <citation type="submission" date="2020-01" db="EMBL/GenBank/DDBJ databases">
        <title>Genome Sequencing of Three Apophysomyces-Like Fungal Strains Confirms a Novel Fungal Genus in the Mucoromycota with divergent Burkholderia-like Endosymbiotic Bacteria.</title>
        <authorList>
            <person name="Stajich J.E."/>
            <person name="Macias A.M."/>
            <person name="Carter-House D."/>
            <person name="Lovett B."/>
            <person name="Kasson L.R."/>
            <person name="Berry K."/>
            <person name="Grigoriev I."/>
            <person name="Chang Y."/>
            <person name="Spatafora J."/>
            <person name="Kasson M.T."/>
        </authorList>
    </citation>
    <scope>NUCLEOTIDE SEQUENCE</scope>
    <source>
        <strain evidence="7">NRRL A-21654</strain>
    </source>
</reference>
<dbReference type="SMART" id="SM00320">
    <property type="entry name" value="WD40"/>
    <property type="match status" value="4"/>
</dbReference>
<dbReference type="PROSITE" id="PS50082">
    <property type="entry name" value="WD_REPEATS_2"/>
    <property type="match status" value="1"/>
</dbReference>
<dbReference type="Gene3D" id="2.130.10.10">
    <property type="entry name" value="YVTN repeat-like/Quinoprotein amine dehydrogenase"/>
    <property type="match status" value="1"/>
</dbReference>
<dbReference type="GO" id="GO:0005730">
    <property type="term" value="C:nucleolus"/>
    <property type="evidence" value="ECO:0007669"/>
    <property type="project" value="TreeGrafter"/>
</dbReference>
<evidence type="ECO:0000313" key="8">
    <source>
        <dbReference type="Proteomes" id="UP000605846"/>
    </source>
</evidence>
<evidence type="ECO:0000259" key="6">
    <source>
        <dbReference type="Pfam" id="PF04003"/>
    </source>
</evidence>
<name>A0A8H7BPG0_9FUNG</name>
<comment type="caution">
    <text evidence="7">The sequence shown here is derived from an EMBL/GenBank/DDBJ whole genome shotgun (WGS) entry which is preliminary data.</text>
</comment>
<dbReference type="InterPro" id="IPR001680">
    <property type="entry name" value="WD40_rpt"/>
</dbReference>
<dbReference type="InterPro" id="IPR007148">
    <property type="entry name" value="SSU_processome_Utp12"/>
</dbReference>
<dbReference type="InterPro" id="IPR052414">
    <property type="entry name" value="U3_snoRNA-assoc_WDR"/>
</dbReference>
<dbReference type="Proteomes" id="UP000605846">
    <property type="component" value="Unassembled WGS sequence"/>
</dbReference>
<keyword evidence="2" id="KW-0539">Nucleus</keyword>
<dbReference type="OrthoDB" id="30195at2759"/>
<accession>A0A8H7BPG0</accession>
<organism evidence="7 8">
    <name type="scientific">Apophysomyces ossiformis</name>
    <dbReference type="NCBI Taxonomy" id="679940"/>
    <lineage>
        <taxon>Eukaryota</taxon>
        <taxon>Fungi</taxon>
        <taxon>Fungi incertae sedis</taxon>
        <taxon>Mucoromycota</taxon>
        <taxon>Mucoromycotina</taxon>
        <taxon>Mucoromycetes</taxon>
        <taxon>Mucorales</taxon>
        <taxon>Mucorineae</taxon>
        <taxon>Mucoraceae</taxon>
        <taxon>Apophysomyces</taxon>
    </lineage>
</organism>
<dbReference type="PANTHER" id="PTHR44267">
    <property type="entry name" value="WD REPEAT-CONTAINING PROTEIN 43"/>
    <property type="match status" value="1"/>
</dbReference>
<evidence type="ECO:0000256" key="2">
    <source>
        <dbReference type="ARBA" id="ARBA00023242"/>
    </source>
</evidence>
<gene>
    <name evidence="7" type="primary">WDR43</name>
    <name evidence="7" type="ORF">EC973_007820</name>
</gene>
<dbReference type="EMBL" id="JABAYA010000060">
    <property type="protein sequence ID" value="KAF7727304.1"/>
    <property type="molecule type" value="Genomic_DNA"/>
</dbReference>
<evidence type="ECO:0000256" key="3">
    <source>
        <dbReference type="ARBA" id="ARBA00038335"/>
    </source>
</evidence>
<evidence type="ECO:0000313" key="7">
    <source>
        <dbReference type="EMBL" id="KAF7727304.1"/>
    </source>
</evidence>
<feature type="region of interest" description="Disordered" evidence="5">
    <location>
        <begin position="613"/>
        <end position="665"/>
    </location>
</feature>
<feature type="domain" description="Small-subunit processome Utp12" evidence="6">
    <location>
        <begin position="483"/>
        <end position="586"/>
    </location>
</feature>
<protein>
    <submittedName>
        <fullName evidence="7">WD repeat-containing protein 43</fullName>
    </submittedName>
</protein>
<evidence type="ECO:0000256" key="4">
    <source>
        <dbReference type="PROSITE-ProRule" id="PRU00221"/>
    </source>
</evidence>
<comment type="similarity">
    <text evidence="3">Belongs to the UTP5 family.</text>
</comment>
<keyword evidence="8" id="KW-1185">Reference proteome</keyword>
<evidence type="ECO:0000256" key="5">
    <source>
        <dbReference type="SAM" id="MobiDB-lite"/>
    </source>
</evidence>
<dbReference type="GO" id="GO:0000462">
    <property type="term" value="P:maturation of SSU-rRNA from tricistronic rRNA transcript (SSU-rRNA, 5.8S rRNA, LSU-rRNA)"/>
    <property type="evidence" value="ECO:0007669"/>
    <property type="project" value="TreeGrafter"/>
</dbReference>
<proteinExistence type="inferred from homology"/>
<dbReference type="SUPFAM" id="SSF50978">
    <property type="entry name" value="WD40 repeat-like"/>
    <property type="match status" value="1"/>
</dbReference>
<feature type="repeat" description="WD" evidence="4">
    <location>
        <begin position="216"/>
        <end position="258"/>
    </location>
</feature>